<feature type="compositionally biased region" description="Polar residues" evidence="5">
    <location>
        <begin position="25"/>
        <end position="45"/>
    </location>
</feature>
<feature type="transmembrane region" description="Helical" evidence="6">
    <location>
        <begin position="234"/>
        <end position="259"/>
    </location>
</feature>
<evidence type="ECO:0000256" key="5">
    <source>
        <dbReference type="SAM" id="MobiDB-lite"/>
    </source>
</evidence>
<reference evidence="7 8" key="1">
    <citation type="submission" date="2014-03" db="EMBL/GenBank/DDBJ databases">
        <authorList>
            <person name="Sibley D."/>
            <person name="Venepally P."/>
            <person name="Karamycheva S."/>
            <person name="Hadjithomas M."/>
            <person name="Khan A."/>
            <person name="Brunk B."/>
            <person name="Roos D."/>
            <person name="Caler E."/>
            <person name="Lorenzi H."/>
        </authorList>
    </citation>
    <scope>NUCLEOTIDE SEQUENCE [LARGE SCALE GENOMIC DNA]</scope>
    <source>
        <strain evidence="8">p89</strain>
    </source>
</reference>
<name>A0A086L2R4_TOXGO</name>
<gene>
    <name evidence="7" type="ORF">TGP89_230840</name>
</gene>
<organism evidence="7 8">
    <name type="scientific">Toxoplasma gondii p89</name>
    <dbReference type="NCBI Taxonomy" id="943119"/>
    <lineage>
        <taxon>Eukaryota</taxon>
        <taxon>Sar</taxon>
        <taxon>Alveolata</taxon>
        <taxon>Apicomplexa</taxon>
        <taxon>Conoidasida</taxon>
        <taxon>Coccidia</taxon>
        <taxon>Eucoccidiorida</taxon>
        <taxon>Eimeriorina</taxon>
        <taxon>Sarcocystidae</taxon>
        <taxon>Toxoplasma</taxon>
    </lineage>
</organism>
<evidence type="ECO:0000256" key="6">
    <source>
        <dbReference type="SAM" id="Phobius"/>
    </source>
</evidence>
<dbReference type="Proteomes" id="UP000028828">
    <property type="component" value="Unassembled WGS sequence"/>
</dbReference>
<sequence>MEVFLESDDEFRPLILSGTAACSLGSTVPSSPASSVGTPDASSSELHSEKRHLQERSGKDGTLKKGSASSGLHSSSSSDSSTSRKPLDVDDDFGEDSSLRTLFVNLRIAARRLLFHPAAVSPFCFHHLSSPRGVSEHNLGDVVSPSRSTALSASAEDRSASGWLPATWTLPQPGKLVEGLSWRGCMCEVLGTFLVALLVHASARAATLTASSLNGDGDAEPTLGGWAIAARLPLLLYAVAALLGVFCNPAFLYAAYTAFASSSASAPSVCDASRMNCFSVNLLVCLQYLAAGAGAFFAVHALPLDRGTAETTTKQDLFLSPQVAWQAFFEALGACLMGAAVLQLVALSSFFRSSREEVASLSLRQRSLDRAAGGRCAASALPSSSSLRRSFFSRPFLFFGKKEDLLTSAFEPQKRFGKPRAWAVALPFLLLLLAWSLPVSRSSLNPAVAYASNCARRQAERIFAISRGSTAEIPGALQTLGAPDGGNRGSSGVRTPEAYSQLAASGASAGSEARGGREAEVRGLRLQGRGAEAVAGEKTGAFLELDSSFARSATSSLPPGVVFSRGISSRDASPAVAGVASAAASQRFAGVSAGPVSRLPDGVAFSLLDVEQEAPKTERVGGIDRGGQTLPGAASDFFEEQSEQKLGLPTFLLPPGISPDKDVEGIQILGREEGDGEILFEFDEACATASPWLSFFLLFSAAPYFGAFAAALIWTRFGGVEQQFCFQENASLN</sequence>
<comment type="caution">
    <text evidence="7">The sequence shown here is derived from an EMBL/GenBank/DDBJ whole genome shotgun (WGS) entry which is preliminary data.</text>
</comment>
<dbReference type="InterPro" id="IPR023271">
    <property type="entry name" value="Aquaporin-like"/>
</dbReference>
<dbReference type="AlphaFoldDB" id="A0A086L2R4"/>
<evidence type="ECO:0000313" key="7">
    <source>
        <dbReference type="EMBL" id="KFG50932.1"/>
    </source>
</evidence>
<dbReference type="VEuPathDB" id="ToxoDB:TGP89_230840"/>
<dbReference type="OrthoDB" id="332891at2759"/>
<feature type="compositionally biased region" description="Low complexity" evidence="5">
    <location>
        <begin position="67"/>
        <end position="83"/>
    </location>
</feature>
<feature type="transmembrane region" description="Helical" evidence="6">
    <location>
        <begin position="692"/>
        <end position="714"/>
    </location>
</feature>
<keyword evidence="3 6" id="KW-1133">Transmembrane helix</keyword>
<feature type="region of interest" description="Disordered" evidence="5">
    <location>
        <begin position="25"/>
        <end position="91"/>
    </location>
</feature>
<evidence type="ECO:0000256" key="4">
    <source>
        <dbReference type="ARBA" id="ARBA00023136"/>
    </source>
</evidence>
<proteinExistence type="predicted"/>
<feature type="transmembrane region" description="Helical" evidence="6">
    <location>
        <begin position="323"/>
        <end position="347"/>
    </location>
</feature>
<evidence type="ECO:0000256" key="3">
    <source>
        <dbReference type="ARBA" id="ARBA00022989"/>
    </source>
</evidence>
<feature type="compositionally biased region" description="Basic and acidic residues" evidence="5">
    <location>
        <begin position="46"/>
        <end position="63"/>
    </location>
</feature>
<dbReference type="SUPFAM" id="SSF81338">
    <property type="entry name" value="Aquaporin-like"/>
    <property type="match status" value="1"/>
</dbReference>
<dbReference type="EMBL" id="AEYI02000237">
    <property type="protein sequence ID" value="KFG50932.1"/>
    <property type="molecule type" value="Genomic_DNA"/>
</dbReference>
<comment type="subcellular location">
    <subcellularLocation>
        <location evidence="1">Membrane</location>
        <topology evidence="1">Multi-pass membrane protein</topology>
    </subcellularLocation>
</comment>
<evidence type="ECO:0000256" key="2">
    <source>
        <dbReference type="ARBA" id="ARBA00022692"/>
    </source>
</evidence>
<accession>A0A086L2R4</accession>
<evidence type="ECO:0000313" key="8">
    <source>
        <dbReference type="Proteomes" id="UP000028828"/>
    </source>
</evidence>
<dbReference type="Gene3D" id="1.20.1080.10">
    <property type="entry name" value="Glycerol uptake facilitator protein"/>
    <property type="match status" value="1"/>
</dbReference>
<evidence type="ECO:0000256" key="1">
    <source>
        <dbReference type="ARBA" id="ARBA00004141"/>
    </source>
</evidence>
<dbReference type="GO" id="GO:0016020">
    <property type="term" value="C:membrane"/>
    <property type="evidence" value="ECO:0007669"/>
    <property type="project" value="UniProtKB-SubCell"/>
</dbReference>
<keyword evidence="2 6" id="KW-0812">Transmembrane</keyword>
<keyword evidence="4 6" id="KW-0472">Membrane</keyword>
<protein>
    <submittedName>
        <fullName evidence="7">Putative transmembrane protein</fullName>
    </submittedName>
</protein>
<feature type="transmembrane region" description="Helical" evidence="6">
    <location>
        <begin position="421"/>
        <end position="438"/>
    </location>
</feature>
<feature type="transmembrane region" description="Helical" evidence="6">
    <location>
        <begin position="280"/>
        <end position="303"/>
    </location>
</feature>